<dbReference type="CDD" id="cd09019">
    <property type="entry name" value="galactose_mutarotase_like"/>
    <property type="match status" value="1"/>
</dbReference>
<dbReference type="Pfam" id="PF01263">
    <property type="entry name" value="Aldose_epim"/>
    <property type="match status" value="1"/>
</dbReference>
<dbReference type="Proteomes" id="UP000241346">
    <property type="component" value="Unassembled WGS sequence"/>
</dbReference>
<dbReference type="InterPro" id="IPR014718">
    <property type="entry name" value="GH-type_carb-bd"/>
</dbReference>
<dbReference type="InterPro" id="IPR015443">
    <property type="entry name" value="Aldose_1-epimerase"/>
</dbReference>
<dbReference type="PANTHER" id="PTHR10091:SF0">
    <property type="entry name" value="GALACTOSE MUTAROTASE"/>
    <property type="match status" value="1"/>
</dbReference>
<keyword evidence="4 5" id="KW-0119">Carbohydrate metabolism</keyword>
<feature type="active site" description="Proton donor" evidence="6">
    <location>
        <position position="160"/>
    </location>
</feature>
<protein>
    <recommendedName>
        <fullName evidence="5">Aldose 1-epimerase</fullName>
        <ecNumber evidence="5">5.1.3.3</ecNumber>
    </recommendedName>
</protein>
<comment type="similarity">
    <text evidence="2 5">Belongs to the aldose epimerase family.</text>
</comment>
<dbReference type="NCBIfam" id="NF008277">
    <property type="entry name" value="PRK11055.1"/>
    <property type="match status" value="1"/>
</dbReference>
<comment type="pathway">
    <text evidence="1 5">Carbohydrate metabolism; hexose metabolism.</text>
</comment>
<dbReference type="SUPFAM" id="SSF74650">
    <property type="entry name" value="Galactose mutarotase-like"/>
    <property type="match status" value="1"/>
</dbReference>
<dbReference type="PANTHER" id="PTHR10091">
    <property type="entry name" value="ALDOSE-1-EPIMERASE"/>
    <property type="match status" value="1"/>
</dbReference>
<dbReference type="GO" id="GO:0006006">
    <property type="term" value="P:glucose metabolic process"/>
    <property type="evidence" value="ECO:0007669"/>
    <property type="project" value="TreeGrafter"/>
</dbReference>
<keyword evidence="3 5" id="KW-0413">Isomerase</keyword>
<evidence type="ECO:0000313" key="10">
    <source>
        <dbReference type="Proteomes" id="UP000241346"/>
    </source>
</evidence>
<dbReference type="EMBL" id="PYMB01000011">
    <property type="protein sequence ID" value="PSW10287.1"/>
    <property type="molecule type" value="Genomic_DNA"/>
</dbReference>
<dbReference type="InterPro" id="IPR047215">
    <property type="entry name" value="Galactose_mutarotase-like"/>
</dbReference>
<dbReference type="InterPro" id="IPR008183">
    <property type="entry name" value="Aldose_1/G6P_1-epimerase"/>
</dbReference>
<feature type="binding site" evidence="8">
    <location>
        <begin position="63"/>
        <end position="64"/>
    </location>
    <ligand>
        <name>beta-D-galactose</name>
        <dbReference type="ChEBI" id="CHEBI:27667"/>
    </ligand>
</feature>
<dbReference type="RefSeq" id="WP_107299702.1">
    <property type="nucleotide sequence ID" value="NZ_PYMB01000011.1"/>
</dbReference>
<dbReference type="OrthoDB" id="9779408at2"/>
<dbReference type="PIRSF" id="PIRSF005096">
    <property type="entry name" value="GALM"/>
    <property type="match status" value="1"/>
</dbReference>
<evidence type="ECO:0000313" key="9">
    <source>
        <dbReference type="EMBL" id="PSW10287.1"/>
    </source>
</evidence>
<organism evidence="9 10">
    <name type="scientific">Photobacterium rosenbergii</name>
    <dbReference type="NCBI Taxonomy" id="294936"/>
    <lineage>
        <taxon>Bacteria</taxon>
        <taxon>Pseudomonadati</taxon>
        <taxon>Pseudomonadota</taxon>
        <taxon>Gammaproteobacteria</taxon>
        <taxon>Vibrionales</taxon>
        <taxon>Vibrionaceae</taxon>
        <taxon>Photobacterium</taxon>
    </lineage>
</organism>
<dbReference type="GO" id="GO:0033499">
    <property type="term" value="P:galactose catabolic process via UDP-galactose, Leloir pathway"/>
    <property type="evidence" value="ECO:0007669"/>
    <property type="project" value="TreeGrafter"/>
</dbReference>
<dbReference type="InterPro" id="IPR011013">
    <property type="entry name" value="Gal_mutarotase_sf_dom"/>
</dbReference>
<gene>
    <name evidence="9" type="ORF">C9J01_18930</name>
</gene>
<comment type="catalytic activity">
    <reaction evidence="5">
        <text>alpha-D-glucose = beta-D-glucose</text>
        <dbReference type="Rhea" id="RHEA:10264"/>
        <dbReference type="ChEBI" id="CHEBI:15903"/>
        <dbReference type="ChEBI" id="CHEBI:17925"/>
        <dbReference type="EC" id="5.1.3.3"/>
    </reaction>
</comment>
<evidence type="ECO:0000256" key="1">
    <source>
        <dbReference type="ARBA" id="ARBA00005028"/>
    </source>
</evidence>
<comment type="caution">
    <text evidence="9">The sequence shown here is derived from an EMBL/GenBank/DDBJ whole genome shotgun (WGS) entry which is preliminary data.</text>
</comment>
<accession>A0A2T3N9U3</accession>
<evidence type="ECO:0000256" key="3">
    <source>
        <dbReference type="ARBA" id="ARBA00023235"/>
    </source>
</evidence>
<dbReference type="GO" id="GO:0004034">
    <property type="term" value="F:aldose 1-epimerase activity"/>
    <property type="evidence" value="ECO:0007669"/>
    <property type="project" value="UniProtKB-EC"/>
</dbReference>
<reference evidence="9 10" key="1">
    <citation type="submission" date="2018-03" db="EMBL/GenBank/DDBJ databases">
        <title>Whole genome sequencing of Histamine producing bacteria.</title>
        <authorList>
            <person name="Butler K."/>
        </authorList>
    </citation>
    <scope>NUCLEOTIDE SEQUENCE [LARGE SCALE GENOMIC DNA]</scope>
    <source>
        <strain evidence="9 10">DSM 19138</strain>
    </source>
</reference>
<evidence type="ECO:0000256" key="4">
    <source>
        <dbReference type="ARBA" id="ARBA00023277"/>
    </source>
</evidence>
<dbReference type="Gene3D" id="2.70.98.10">
    <property type="match status" value="1"/>
</dbReference>
<evidence type="ECO:0000256" key="5">
    <source>
        <dbReference type="PIRNR" id="PIRNR005096"/>
    </source>
</evidence>
<sequence length="330" mass="36624">MKLYRIENKGIKIDISPIGASIVNFFVHDKHGVERNIVLGYDSSEKYQNNGTYFGAVVGPIANRVANGEFMLDGRKRKLTQNDGTNHLHGGDANLNSRTWEVLDRTDKGILLSVRVARRDGGYPVDIVISVAYFLSDNGALSIRYTATPAGRCPLNITQHAYFNLNGSGDILDHELWINADSILAVDDKLIPTGQLSVRGNAFDFTSPRQIGEAMSTKPLHRQLEIANGGYDHCYVLNRDAMEQDSMRVTSPKTGISLHVQTDLPGVQFYSGNFLNSEAGRQGETYNKHAGLCLETQHFPNQVNTNGAERCIYDVQRPFISTTIYRVEVS</sequence>
<feature type="binding site" evidence="8">
    <location>
        <begin position="160"/>
        <end position="162"/>
    </location>
    <ligand>
        <name>beta-D-galactose</name>
        <dbReference type="ChEBI" id="CHEBI:27667"/>
    </ligand>
</feature>
<dbReference type="GO" id="GO:0030246">
    <property type="term" value="F:carbohydrate binding"/>
    <property type="evidence" value="ECO:0007669"/>
    <property type="project" value="InterPro"/>
</dbReference>
<evidence type="ECO:0000256" key="8">
    <source>
        <dbReference type="PIRSR" id="PIRSR005096-3"/>
    </source>
</evidence>
<dbReference type="AlphaFoldDB" id="A0A2T3N9U3"/>
<proteinExistence type="inferred from homology"/>
<dbReference type="UniPathway" id="UPA00242"/>
<feature type="binding site" evidence="7">
    <location>
        <position position="232"/>
    </location>
    <ligand>
        <name>beta-D-galactose</name>
        <dbReference type="ChEBI" id="CHEBI:27667"/>
    </ligand>
</feature>
<evidence type="ECO:0000256" key="6">
    <source>
        <dbReference type="PIRSR" id="PIRSR005096-1"/>
    </source>
</evidence>
<feature type="active site" description="Proton acceptor" evidence="6">
    <location>
        <position position="295"/>
    </location>
</feature>
<dbReference type="EC" id="5.1.3.3" evidence="5"/>
<evidence type="ECO:0000256" key="7">
    <source>
        <dbReference type="PIRSR" id="PIRSR005096-2"/>
    </source>
</evidence>
<evidence type="ECO:0000256" key="2">
    <source>
        <dbReference type="ARBA" id="ARBA00006206"/>
    </source>
</evidence>
<name>A0A2T3N9U3_9GAMM</name>